<dbReference type="EMBL" id="JACMSE010000006">
    <property type="protein sequence ID" value="MBC2889578.1"/>
    <property type="molecule type" value="Genomic_DNA"/>
</dbReference>
<dbReference type="Proteomes" id="UP000587396">
    <property type="component" value="Unassembled WGS sequence"/>
</dbReference>
<evidence type="ECO:0000313" key="1">
    <source>
        <dbReference type="EMBL" id="MBC2889578.1"/>
    </source>
</evidence>
<gene>
    <name evidence="1" type="ORF">H7313_09500</name>
</gene>
<comment type="caution">
    <text evidence="1">The sequence shown here is derived from an EMBL/GenBank/DDBJ whole genome shotgun (WGS) entry which is preliminary data.</text>
</comment>
<evidence type="ECO:0008006" key="3">
    <source>
        <dbReference type="Google" id="ProtNLM"/>
    </source>
</evidence>
<reference evidence="1 2" key="1">
    <citation type="submission" date="2020-08" db="EMBL/GenBank/DDBJ databases">
        <authorList>
            <person name="Liu C."/>
            <person name="Sun Q."/>
        </authorList>
    </citation>
    <scope>NUCLEOTIDE SEQUENCE [LARGE SCALE GENOMIC DNA]</scope>
    <source>
        <strain evidence="1 2">N22</strain>
    </source>
</reference>
<sequence length="347" mass="39416">MARLFLRAERMGMCLVAPSRRVRDVLRRRIERGEAIKPVRGMYVRAPYWNSLSKPQRMLHVMRTLQSLHPDWTFCRESAAVALGLPVSYGEMDVVHVATTRGNRNAKSRDVQWHVIDDEEFAVVRGFRVTPLARTVFDCMRTTDFPQALAIADGALRVSRTSSSSFVRRFERIGGSCPGKAHAIRTMRYADARSESGGESIARAVMIREGFALPELQVTLPQPLSPQRFFRVDFLWTRLDGSMVLGEFDGMQKYEDEALLGGRSSLRALADERHREAQLTLYGMPIVRFTYQDVTNASRFVELLDRYGVPRSEEDARIERRLARSRSASAHIFTVCSLSDEPIRATG</sequence>
<name>A0A842JIA6_9ACTN</name>
<proteinExistence type="predicted"/>
<organism evidence="1 2">
    <name type="scientific">Gordonibacter massiliensis</name>
    <name type="common">ex Traore et al. 2017</name>
    <dbReference type="NCBI Taxonomy" id="1841863"/>
    <lineage>
        <taxon>Bacteria</taxon>
        <taxon>Bacillati</taxon>
        <taxon>Actinomycetota</taxon>
        <taxon>Coriobacteriia</taxon>
        <taxon>Eggerthellales</taxon>
        <taxon>Eggerthellaceae</taxon>
        <taxon>Gordonibacter</taxon>
    </lineage>
</organism>
<protein>
    <recommendedName>
        <fullName evidence="3">Transcriptional regulator, AbiEi antitoxin, Type IV TA system</fullName>
    </recommendedName>
</protein>
<dbReference type="AlphaFoldDB" id="A0A842JIA6"/>
<evidence type="ECO:0000313" key="2">
    <source>
        <dbReference type="Proteomes" id="UP000587396"/>
    </source>
</evidence>
<accession>A0A842JIA6</accession>
<keyword evidence="2" id="KW-1185">Reference proteome</keyword>